<accession>A0ACC2XD14</accession>
<protein>
    <submittedName>
        <fullName evidence="1">Uncharacterized protein</fullName>
    </submittedName>
</protein>
<comment type="caution">
    <text evidence="1">The sequence shown here is derived from an EMBL/GenBank/DDBJ whole genome shotgun (WGS) entry which is preliminary data.</text>
</comment>
<evidence type="ECO:0000313" key="1">
    <source>
        <dbReference type="EMBL" id="KAJ9121708.1"/>
    </source>
</evidence>
<keyword evidence="2" id="KW-1185">Reference proteome</keyword>
<name>A0ACC2XD14_9TREE</name>
<gene>
    <name evidence="1" type="ORF">QFC22_002328</name>
</gene>
<dbReference type="Proteomes" id="UP001243375">
    <property type="component" value="Unassembled WGS sequence"/>
</dbReference>
<evidence type="ECO:0000313" key="2">
    <source>
        <dbReference type="Proteomes" id="UP001243375"/>
    </source>
</evidence>
<dbReference type="EMBL" id="JASBWU010000005">
    <property type="protein sequence ID" value="KAJ9121708.1"/>
    <property type="molecule type" value="Genomic_DNA"/>
</dbReference>
<reference evidence="1" key="1">
    <citation type="submission" date="2023-04" db="EMBL/GenBank/DDBJ databases">
        <title>Draft Genome sequencing of Naganishia species isolated from polar environments using Oxford Nanopore Technology.</title>
        <authorList>
            <person name="Leo P."/>
            <person name="Venkateswaran K."/>
        </authorList>
    </citation>
    <scope>NUCLEOTIDE SEQUENCE</scope>
    <source>
        <strain evidence="1">MNA-CCFEE 5425</strain>
    </source>
</reference>
<proteinExistence type="predicted"/>
<organism evidence="1 2">
    <name type="scientific">Naganishia vaughanmartiniae</name>
    <dbReference type="NCBI Taxonomy" id="1424756"/>
    <lineage>
        <taxon>Eukaryota</taxon>
        <taxon>Fungi</taxon>
        <taxon>Dikarya</taxon>
        <taxon>Basidiomycota</taxon>
        <taxon>Agaricomycotina</taxon>
        <taxon>Tremellomycetes</taxon>
        <taxon>Filobasidiales</taxon>
        <taxon>Filobasidiaceae</taxon>
        <taxon>Naganishia</taxon>
    </lineage>
</organism>
<sequence length="344" mass="37106">MKKAKQSSSRGPHTAQQPSPLTPPITSPNSRASVSSSGHHMTIGHDMGRLPSLGRIADSLTPQQSNNGQPNTGWGVSRYRSGDYEGEIYSHDMASQYFALAHIQDHQANGRGQPISGQRIMSRASSNYPLPCDDQEQQPQPWSDELLGRTLGQASAGHRHGNGKPSIDELLIRDFARLLAEISRVLKRGGTLIILDNVFPLDISLPSRDFVATVCPGLNAFQDAVKWSLTQSFSSSSGRGSTSSTSKGSPIMDAGQIADLVAYTAWMIDTKACEVKIPLGCRQSGRLTGGCTVDRMILKFLRFCARLPTPLSFFRSAPKNGFTDGNAQHDIPGDSAETNSDEPG</sequence>